<accession>A0A9Q0EGP4</accession>
<dbReference type="AlphaFoldDB" id="A0A9Q0EGP4"/>
<organism evidence="2 3">
    <name type="scientific">Muraenolepis orangiensis</name>
    <name type="common">Patagonian moray cod</name>
    <dbReference type="NCBI Taxonomy" id="630683"/>
    <lineage>
        <taxon>Eukaryota</taxon>
        <taxon>Metazoa</taxon>
        <taxon>Chordata</taxon>
        <taxon>Craniata</taxon>
        <taxon>Vertebrata</taxon>
        <taxon>Euteleostomi</taxon>
        <taxon>Actinopterygii</taxon>
        <taxon>Neopterygii</taxon>
        <taxon>Teleostei</taxon>
        <taxon>Neoteleostei</taxon>
        <taxon>Acanthomorphata</taxon>
        <taxon>Zeiogadaria</taxon>
        <taxon>Gadariae</taxon>
        <taxon>Gadiformes</taxon>
        <taxon>Muraenolepidoidei</taxon>
        <taxon>Muraenolepididae</taxon>
        <taxon>Muraenolepis</taxon>
    </lineage>
</organism>
<keyword evidence="1" id="KW-0812">Transmembrane</keyword>
<dbReference type="EMBL" id="JANIIK010000040">
    <property type="protein sequence ID" value="KAJ3607672.1"/>
    <property type="molecule type" value="Genomic_DNA"/>
</dbReference>
<keyword evidence="3" id="KW-1185">Reference proteome</keyword>
<keyword evidence="1" id="KW-0472">Membrane</keyword>
<proteinExistence type="predicted"/>
<keyword evidence="1" id="KW-1133">Transmembrane helix</keyword>
<sequence length="71" mass="7869">MIRSGSQPRRNQYIGVCVSGGSNQPRCPRPGVALEEAVVLLELYLVVMVLSFSWAVYFIFVSKPVLLLGRT</sequence>
<name>A0A9Q0EGP4_9TELE</name>
<feature type="transmembrane region" description="Helical" evidence="1">
    <location>
        <begin position="38"/>
        <end position="60"/>
    </location>
</feature>
<dbReference type="Proteomes" id="UP001148018">
    <property type="component" value="Unassembled WGS sequence"/>
</dbReference>
<evidence type="ECO:0000256" key="1">
    <source>
        <dbReference type="SAM" id="Phobius"/>
    </source>
</evidence>
<evidence type="ECO:0000313" key="2">
    <source>
        <dbReference type="EMBL" id="KAJ3607672.1"/>
    </source>
</evidence>
<evidence type="ECO:0000313" key="3">
    <source>
        <dbReference type="Proteomes" id="UP001148018"/>
    </source>
</evidence>
<gene>
    <name evidence="2" type="ORF">NHX12_024723</name>
</gene>
<reference evidence="2" key="1">
    <citation type="submission" date="2022-07" db="EMBL/GenBank/DDBJ databases">
        <title>Chromosome-level genome of Muraenolepis orangiensis.</title>
        <authorList>
            <person name="Kim J."/>
        </authorList>
    </citation>
    <scope>NUCLEOTIDE SEQUENCE</scope>
    <source>
        <strain evidence="2">KU_S4_2022</strain>
        <tissue evidence="2">Muscle</tissue>
    </source>
</reference>
<protein>
    <submittedName>
        <fullName evidence="2">Uncharacterized protein</fullName>
    </submittedName>
</protein>
<comment type="caution">
    <text evidence="2">The sequence shown here is derived from an EMBL/GenBank/DDBJ whole genome shotgun (WGS) entry which is preliminary data.</text>
</comment>